<keyword evidence="2" id="KW-1185">Reference proteome</keyword>
<dbReference type="Proteomes" id="UP000001058">
    <property type="component" value="Unassembled WGS sequence"/>
</dbReference>
<dbReference type="GeneID" id="9627880"/>
<dbReference type="AlphaFoldDB" id="D8UIE6"/>
<evidence type="ECO:0008006" key="3">
    <source>
        <dbReference type="Google" id="ProtNLM"/>
    </source>
</evidence>
<dbReference type="EMBL" id="GL378414">
    <property type="protein sequence ID" value="EFJ40497.1"/>
    <property type="molecule type" value="Genomic_DNA"/>
</dbReference>
<reference evidence="1 2" key="1">
    <citation type="journal article" date="2010" name="Science">
        <title>Genomic analysis of organismal complexity in the multicellular green alga Volvox carteri.</title>
        <authorList>
            <person name="Prochnik S.E."/>
            <person name="Umen J."/>
            <person name="Nedelcu A.M."/>
            <person name="Hallmann A."/>
            <person name="Miller S.M."/>
            <person name="Nishii I."/>
            <person name="Ferris P."/>
            <person name="Kuo A."/>
            <person name="Mitros T."/>
            <person name="Fritz-Laylin L.K."/>
            <person name="Hellsten U."/>
            <person name="Chapman J."/>
            <person name="Simakov O."/>
            <person name="Rensing S.A."/>
            <person name="Terry A."/>
            <person name="Pangilinan J."/>
            <person name="Kapitonov V."/>
            <person name="Jurka J."/>
            <person name="Salamov A."/>
            <person name="Shapiro H."/>
            <person name="Schmutz J."/>
            <person name="Grimwood J."/>
            <person name="Lindquist E."/>
            <person name="Lucas S."/>
            <person name="Grigoriev I.V."/>
            <person name="Schmitt R."/>
            <person name="Kirk D."/>
            <person name="Rokhsar D.S."/>
        </authorList>
    </citation>
    <scope>NUCLEOTIDE SEQUENCE [LARGE SCALE GENOMIC DNA]</scope>
    <source>
        <strain evidence="2">f. Nagariensis / Eve</strain>
    </source>
</reference>
<dbReference type="OrthoDB" id="506431at2759"/>
<accession>D8UIE6</accession>
<proteinExistence type="predicted"/>
<dbReference type="SUPFAM" id="SSF54637">
    <property type="entry name" value="Thioesterase/thiol ester dehydrase-isomerase"/>
    <property type="match status" value="1"/>
</dbReference>
<protein>
    <recommendedName>
        <fullName evidence="3">Thioesterase domain-containing protein</fullName>
    </recommendedName>
</protein>
<name>D8UIE6_VOLCA</name>
<dbReference type="eggNOG" id="ENOG502SD5G">
    <property type="taxonomic scope" value="Eukaryota"/>
</dbReference>
<dbReference type="InParanoid" id="D8UIE6"/>
<dbReference type="Gene3D" id="3.10.129.10">
    <property type="entry name" value="Hotdog Thioesterase"/>
    <property type="match status" value="1"/>
</dbReference>
<dbReference type="RefSeq" id="XP_002958421.1">
    <property type="nucleotide sequence ID" value="XM_002958375.1"/>
</dbReference>
<evidence type="ECO:0000313" key="2">
    <source>
        <dbReference type="Proteomes" id="UP000001058"/>
    </source>
</evidence>
<gene>
    <name evidence="1" type="ORF">VOLCADRAFT_99697</name>
</gene>
<dbReference type="KEGG" id="vcn:VOLCADRAFT_99697"/>
<evidence type="ECO:0000313" key="1">
    <source>
        <dbReference type="EMBL" id="EFJ40497.1"/>
    </source>
</evidence>
<sequence length="224" mass="23085">MAASLRLGAVAFPAASGTLAAIFARQQSNAAAGSSSSWEQLKNDGVRVNPCQSPHHPAAIEGVVELEGEELSVQEAYNPDSRCFGCGHAHPDGLHVQSRRIPGEGLGRLAANISFDAKYCAFPGIINGGVLTTAMDCHGKVLAGLGLGASEGAGERARGGVWGADEALVRVLGIKENTSGGPPRATVEVEVVVVQPEQGPQGEEERVLAVGTGIYKRLGALRSL</sequence>
<dbReference type="InterPro" id="IPR029069">
    <property type="entry name" value="HotDog_dom_sf"/>
</dbReference>
<organism evidence="2">
    <name type="scientific">Volvox carteri f. nagariensis</name>
    <dbReference type="NCBI Taxonomy" id="3068"/>
    <lineage>
        <taxon>Eukaryota</taxon>
        <taxon>Viridiplantae</taxon>
        <taxon>Chlorophyta</taxon>
        <taxon>core chlorophytes</taxon>
        <taxon>Chlorophyceae</taxon>
        <taxon>CS clade</taxon>
        <taxon>Chlamydomonadales</taxon>
        <taxon>Volvocaceae</taxon>
        <taxon>Volvox</taxon>
    </lineage>
</organism>